<dbReference type="InterPro" id="IPR018637">
    <property type="entry name" value="DUF2059"/>
</dbReference>
<gene>
    <name evidence="2" type="ORF">G7078_10580</name>
</gene>
<accession>A0A6G7ZQH1</accession>
<dbReference type="RefSeq" id="WP_166095859.1">
    <property type="nucleotide sequence ID" value="NZ_CP049871.1"/>
</dbReference>
<evidence type="ECO:0000313" key="2">
    <source>
        <dbReference type="EMBL" id="QIL03178.1"/>
    </source>
</evidence>
<keyword evidence="3" id="KW-1185">Reference proteome</keyword>
<feature type="domain" description="DUF2059" evidence="1">
    <location>
        <begin position="108"/>
        <end position="154"/>
    </location>
</feature>
<reference evidence="2 3" key="1">
    <citation type="submission" date="2020-03" db="EMBL/GenBank/DDBJ databases">
        <title>Sphingomonas sp. nov., isolated from fish.</title>
        <authorList>
            <person name="Hyun D.-W."/>
            <person name="Bae J.-W."/>
        </authorList>
    </citation>
    <scope>NUCLEOTIDE SEQUENCE [LARGE SCALE GENOMIC DNA]</scope>
    <source>
        <strain evidence="2 3">HDW15C</strain>
    </source>
</reference>
<protein>
    <submittedName>
        <fullName evidence="2">DUF2059 domain-containing protein</fullName>
    </submittedName>
</protein>
<evidence type="ECO:0000259" key="1">
    <source>
        <dbReference type="Pfam" id="PF09832"/>
    </source>
</evidence>
<dbReference type="Proteomes" id="UP000502502">
    <property type="component" value="Chromosome"/>
</dbReference>
<sequence>MQSWLLLALLSVTGAAPPAQDSGVPDDEEENYILPPLIAPPEPVKPLPPLSAEHLRLGQQLAGLIVLSEIRDEVLRTPPKPPADAEGNPRVNARIVAQRSPSWNVAPAAASVYARLYSVDELRAMIAFFKSPAGQKFLSARRQGVVNVMHVFQQMPWYTNLYYETCGDQEFCRWKPDR</sequence>
<organism evidence="2 3">
    <name type="scientific">Sphingomonas sinipercae</name>
    <dbReference type="NCBI Taxonomy" id="2714944"/>
    <lineage>
        <taxon>Bacteria</taxon>
        <taxon>Pseudomonadati</taxon>
        <taxon>Pseudomonadota</taxon>
        <taxon>Alphaproteobacteria</taxon>
        <taxon>Sphingomonadales</taxon>
        <taxon>Sphingomonadaceae</taxon>
        <taxon>Sphingomonas</taxon>
    </lineage>
</organism>
<dbReference type="Pfam" id="PF09832">
    <property type="entry name" value="DUF2059"/>
    <property type="match status" value="1"/>
</dbReference>
<dbReference type="EMBL" id="CP049871">
    <property type="protein sequence ID" value="QIL03178.1"/>
    <property type="molecule type" value="Genomic_DNA"/>
</dbReference>
<name>A0A6G7ZQH1_9SPHN</name>
<proteinExistence type="predicted"/>
<dbReference type="AlphaFoldDB" id="A0A6G7ZQH1"/>
<dbReference type="KEGG" id="ssin:G7078_10580"/>
<evidence type="ECO:0000313" key="3">
    <source>
        <dbReference type="Proteomes" id="UP000502502"/>
    </source>
</evidence>